<dbReference type="GeneID" id="39588890"/>
<accession>A0A427Y4W0</accession>
<dbReference type="Proteomes" id="UP000279236">
    <property type="component" value="Unassembled WGS sequence"/>
</dbReference>
<dbReference type="AlphaFoldDB" id="A0A427Y4W0"/>
<evidence type="ECO:0000256" key="2">
    <source>
        <dbReference type="SAM" id="Phobius"/>
    </source>
</evidence>
<feature type="region of interest" description="Disordered" evidence="1">
    <location>
        <begin position="1"/>
        <end position="28"/>
    </location>
</feature>
<feature type="transmembrane region" description="Helical" evidence="2">
    <location>
        <begin position="33"/>
        <end position="56"/>
    </location>
</feature>
<reference evidence="3 4" key="1">
    <citation type="submission" date="2018-11" db="EMBL/GenBank/DDBJ databases">
        <title>Genome sequence of Apiotrichum porosum DSM 27194.</title>
        <authorList>
            <person name="Aliyu H."/>
            <person name="Gorte O."/>
            <person name="Ochsenreither K."/>
        </authorList>
    </citation>
    <scope>NUCLEOTIDE SEQUENCE [LARGE SCALE GENOMIC DNA]</scope>
    <source>
        <strain evidence="3 4">DSM 27194</strain>
    </source>
</reference>
<keyword evidence="2" id="KW-0812">Transmembrane</keyword>
<dbReference type="RefSeq" id="XP_028478906.1">
    <property type="nucleotide sequence ID" value="XM_028619934.1"/>
</dbReference>
<proteinExistence type="predicted"/>
<comment type="caution">
    <text evidence="3">The sequence shown here is derived from an EMBL/GenBank/DDBJ whole genome shotgun (WGS) entry which is preliminary data.</text>
</comment>
<dbReference type="OrthoDB" id="5346979at2759"/>
<protein>
    <recommendedName>
        <fullName evidence="5">Transmembrane protein</fullName>
    </recommendedName>
</protein>
<keyword evidence="2" id="KW-0472">Membrane</keyword>
<evidence type="ECO:0000313" key="3">
    <source>
        <dbReference type="EMBL" id="RSH86121.1"/>
    </source>
</evidence>
<keyword evidence="2" id="KW-1133">Transmembrane helix</keyword>
<feature type="compositionally biased region" description="Pro residues" evidence="1">
    <location>
        <begin position="1"/>
        <end position="11"/>
    </location>
</feature>
<keyword evidence="4" id="KW-1185">Reference proteome</keyword>
<evidence type="ECO:0000313" key="4">
    <source>
        <dbReference type="Proteomes" id="UP000279236"/>
    </source>
</evidence>
<sequence length="265" mass="28348">MSSTDTPPPAAVPAHVQAMDDDDPKEYKPSPKVAVVVAGAAFALTTGLTLMVFPFVRQAAKMSQRTEFMSHAHRSRPLRTPRVPIQAAPLTTTAPAPAPAPAAPAPALVAPAALTSASTSTPIATVPQYEPVHPVLEAAREFNDKEEDSLWGPTIVDEEGKEVEPASPFLGIQALGIATALVGGFTALGVWVTAKVLGVSSMEEFTAKMRENVEESMPEFIENVRRESEEPAPEIPDLLDRKGIDLHEGKLYAFVKSWGYGDEDK</sequence>
<evidence type="ECO:0000256" key="1">
    <source>
        <dbReference type="SAM" id="MobiDB-lite"/>
    </source>
</evidence>
<organism evidence="3 4">
    <name type="scientific">Apiotrichum porosum</name>
    <dbReference type="NCBI Taxonomy" id="105984"/>
    <lineage>
        <taxon>Eukaryota</taxon>
        <taxon>Fungi</taxon>
        <taxon>Dikarya</taxon>
        <taxon>Basidiomycota</taxon>
        <taxon>Agaricomycotina</taxon>
        <taxon>Tremellomycetes</taxon>
        <taxon>Trichosporonales</taxon>
        <taxon>Trichosporonaceae</taxon>
        <taxon>Apiotrichum</taxon>
    </lineage>
</organism>
<evidence type="ECO:0008006" key="5">
    <source>
        <dbReference type="Google" id="ProtNLM"/>
    </source>
</evidence>
<gene>
    <name evidence="3" type="ORF">EHS24_004347</name>
</gene>
<name>A0A427Y4W0_9TREE</name>
<dbReference type="EMBL" id="RSCE01000002">
    <property type="protein sequence ID" value="RSH86121.1"/>
    <property type="molecule type" value="Genomic_DNA"/>
</dbReference>